<dbReference type="Pfam" id="PF01019">
    <property type="entry name" value="G_glu_transpept"/>
    <property type="match status" value="1"/>
</dbReference>
<dbReference type="GO" id="GO:0016787">
    <property type="term" value="F:hydrolase activity"/>
    <property type="evidence" value="ECO:0007669"/>
    <property type="project" value="UniProtKB-KW"/>
</dbReference>
<feature type="region of interest" description="Disordered" evidence="1">
    <location>
        <begin position="418"/>
        <end position="443"/>
    </location>
</feature>
<dbReference type="PANTHER" id="PTHR43881:SF1">
    <property type="entry name" value="GAMMA-GLUTAMYLTRANSPEPTIDASE (AFU_ORTHOLOGUE AFUA_4G13580)"/>
    <property type="match status" value="1"/>
</dbReference>
<dbReference type="Proteomes" id="UP001174909">
    <property type="component" value="Unassembled WGS sequence"/>
</dbReference>
<evidence type="ECO:0000313" key="2">
    <source>
        <dbReference type="EMBL" id="CAI8008800.1"/>
    </source>
</evidence>
<dbReference type="PANTHER" id="PTHR43881">
    <property type="entry name" value="GAMMA-GLUTAMYLTRANSPEPTIDASE (AFU_ORTHOLOGUE AFUA_4G13580)"/>
    <property type="match status" value="1"/>
</dbReference>
<keyword evidence="3" id="KW-1185">Reference proteome</keyword>
<dbReference type="SUPFAM" id="SSF56235">
    <property type="entry name" value="N-terminal nucleophile aminohydrolases (Ntn hydrolases)"/>
    <property type="match status" value="1"/>
</dbReference>
<dbReference type="EMBL" id="CASHTH010000895">
    <property type="protein sequence ID" value="CAI8008800.1"/>
    <property type="molecule type" value="Genomic_DNA"/>
</dbReference>
<reference evidence="2" key="1">
    <citation type="submission" date="2023-03" db="EMBL/GenBank/DDBJ databases">
        <authorList>
            <person name="Steffen K."/>
            <person name="Cardenas P."/>
        </authorList>
    </citation>
    <scope>NUCLEOTIDE SEQUENCE</scope>
</reference>
<dbReference type="InterPro" id="IPR043137">
    <property type="entry name" value="GGT_ssub_C"/>
</dbReference>
<accession>A0AA35WBL5</accession>
<dbReference type="Gene3D" id="1.10.246.130">
    <property type="match status" value="1"/>
</dbReference>
<evidence type="ECO:0000313" key="3">
    <source>
        <dbReference type="Proteomes" id="UP001174909"/>
    </source>
</evidence>
<gene>
    <name evidence="2" type="ORF">GBAR_LOCUS5986</name>
</gene>
<organism evidence="2 3">
    <name type="scientific">Geodia barretti</name>
    <name type="common">Barrett's horny sponge</name>
    <dbReference type="NCBI Taxonomy" id="519541"/>
    <lineage>
        <taxon>Eukaryota</taxon>
        <taxon>Metazoa</taxon>
        <taxon>Porifera</taxon>
        <taxon>Demospongiae</taxon>
        <taxon>Heteroscleromorpha</taxon>
        <taxon>Tetractinellida</taxon>
        <taxon>Astrophorina</taxon>
        <taxon>Geodiidae</taxon>
        <taxon>Geodia</taxon>
    </lineage>
</organism>
<feature type="compositionally biased region" description="Low complexity" evidence="1">
    <location>
        <begin position="424"/>
        <end position="443"/>
    </location>
</feature>
<proteinExistence type="predicted"/>
<dbReference type="InterPro" id="IPR052896">
    <property type="entry name" value="GGT-like_enzyme"/>
</dbReference>
<comment type="caution">
    <text evidence="2">The sequence shown here is derived from an EMBL/GenBank/DDBJ whole genome shotgun (WGS) entry which is preliminary data.</text>
</comment>
<evidence type="ECO:0000256" key="1">
    <source>
        <dbReference type="SAM" id="MobiDB-lite"/>
    </source>
</evidence>
<keyword evidence="2" id="KW-0378">Hydrolase</keyword>
<dbReference type="InterPro" id="IPR043138">
    <property type="entry name" value="GGT_lsub"/>
</dbReference>
<name>A0AA35WBL5_GEOBA</name>
<dbReference type="Gene3D" id="3.60.20.40">
    <property type="match status" value="1"/>
</dbReference>
<dbReference type="PRINTS" id="PR01210">
    <property type="entry name" value="GGTRANSPTASE"/>
</dbReference>
<sequence length="443" mass="47325">MYFDSRRSTVLATNGMVATSQPLAAMAGLQVLMDGGNATDAAITAAAALNVVEPNSTGVGGDLFALVWNEKEKSVRAINGSGRAAAASDIEELTSQGYRSMPGAGPYSVCVPGTVHGWETLRAECGTMPLSRLLEPAIRYAEGGFPVSEVIAWQWENNLPKLRMYPSGEEMMVDGNAPKKGDRVRFPTLATTLRAIAEGGCEAFYHGPIAEKMASFVQEHGGWLTVEDLAAHTSDWDEPIATDYRGVTCWECPPNGQGIAALEALNIAEGFDIAAMGAQSADAYHHLIEAMRLAFADAYRYVADPRVVDVPTEQLLSKEYAAQRRELMDPRKAMMTAPYGQPIPGGNTVYVSAGHLQLISNMVDHGMDPQQAINALRFMVGNDQALLEEGVSPDTARELQQRGHKLGLMAGRSRVSIGGARSSPATTAPACCRAAPNPARTAQ</sequence>
<dbReference type="InterPro" id="IPR029055">
    <property type="entry name" value="Ntn_hydrolases_N"/>
</dbReference>
<dbReference type="AlphaFoldDB" id="A0AA35WBL5"/>
<protein>
    <submittedName>
        <fullName evidence="2">Glutathione hydrolase-like YwrD proenzyme</fullName>
    </submittedName>
</protein>